<sequence>MNRFNDLRLSDLSLFITAARMSSLSRAASHHHLSQSAASAAIQRVERALGKGLSTHEKRRFSLTKEGEALLPKLEGWLSSLSESMQSVDHMPLRIATTHAIARVAAASVLDIDKINLTLMRPDAAYGAVLRGEADIAIVLDNAPWEGVEAVEVGSGLFRLFSKKRNAPFGSVLLPEDQIEVLTMQQRWQQMHGGPVPVKARFPSWSLIADICRSSHEIGFLPEFLARQIGLHPVRWQPGGSSYRVLVLYRAGGELFQKRVDRLCLAWRSSFGGKKRENSTTRRPKTCK</sequence>
<dbReference type="PANTHER" id="PTHR30126">
    <property type="entry name" value="HTH-TYPE TRANSCRIPTIONAL REGULATOR"/>
    <property type="match status" value="1"/>
</dbReference>
<organism evidence="5 6">
    <name type="scientific">Estrella lausannensis</name>
    <dbReference type="NCBI Taxonomy" id="483423"/>
    <lineage>
        <taxon>Bacteria</taxon>
        <taxon>Pseudomonadati</taxon>
        <taxon>Chlamydiota</taxon>
        <taxon>Chlamydiia</taxon>
        <taxon>Parachlamydiales</taxon>
        <taxon>Candidatus Criblamydiaceae</taxon>
        <taxon>Estrella</taxon>
    </lineage>
</organism>
<feature type="domain" description="HTH lysR-type" evidence="4">
    <location>
        <begin position="7"/>
        <end position="64"/>
    </location>
</feature>
<evidence type="ECO:0000313" key="5">
    <source>
        <dbReference type="EMBL" id="CRX39565.1"/>
    </source>
</evidence>
<evidence type="ECO:0000256" key="2">
    <source>
        <dbReference type="ARBA" id="ARBA00023015"/>
    </source>
</evidence>
<accession>A0A0H5E886</accession>
<dbReference type="RefSeq" id="WP_098039424.1">
    <property type="nucleotide sequence ID" value="NZ_CWGJ01000028.1"/>
</dbReference>
<evidence type="ECO:0000313" key="6">
    <source>
        <dbReference type="Proteomes" id="UP000220251"/>
    </source>
</evidence>
<protein>
    <submittedName>
        <fullName evidence="5">Putative transcriptional regulator</fullName>
    </submittedName>
</protein>
<dbReference type="AlphaFoldDB" id="A0A0H5E886"/>
<dbReference type="PANTHER" id="PTHR30126:SF91">
    <property type="entry name" value="LYSR FAMILY TRANSCRIPTIONAL REGULATOR"/>
    <property type="match status" value="1"/>
</dbReference>
<dbReference type="GO" id="GO:0000976">
    <property type="term" value="F:transcription cis-regulatory region binding"/>
    <property type="evidence" value="ECO:0007669"/>
    <property type="project" value="TreeGrafter"/>
</dbReference>
<dbReference type="PROSITE" id="PS50931">
    <property type="entry name" value="HTH_LYSR"/>
    <property type="match status" value="1"/>
</dbReference>
<evidence type="ECO:0000259" key="4">
    <source>
        <dbReference type="PROSITE" id="PS50931"/>
    </source>
</evidence>
<keyword evidence="3" id="KW-0804">Transcription</keyword>
<name>A0A0H5E886_9BACT</name>
<evidence type="ECO:0000256" key="1">
    <source>
        <dbReference type="ARBA" id="ARBA00009437"/>
    </source>
</evidence>
<dbReference type="OrthoDB" id="20512at2"/>
<dbReference type="SUPFAM" id="SSF53850">
    <property type="entry name" value="Periplasmic binding protein-like II"/>
    <property type="match status" value="1"/>
</dbReference>
<dbReference type="GO" id="GO:0003700">
    <property type="term" value="F:DNA-binding transcription factor activity"/>
    <property type="evidence" value="ECO:0007669"/>
    <property type="project" value="InterPro"/>
</dbReference>
<dbReference type="Proteomes" id="UP000220251">
    <property type="component" value="Unassembled WGS sequence"/>
</dbReference>
<proteinExistence type="inferred from homology"/>
<dbReference type="InterPro" id="IPR036390">
    <property type="entry name" value="WH_DNA-bd_sf"/>
</dbReference>
<gene>
    <name evidence="5" type="ORF">ELAC_2245</name>
</gene>
<reference evidence="6" key="1">
    <citation type="submission" date="2015-06" db="EMBL/GenBank/DDBJ databases">
        <authorList>
            <person name="Bertelli C."/>
        </authorList>
    </citation>
    <scope>NUCLEOTIDE SEQUENCE [LARGE SCALE GENOMIC DNA]</scope>
    <source>
        <strain evidence="6">CRIB-30</strain>
    </source>
</reference>
<dbReference type="InterPro" id="IPR036388">
    <property type="entry name" value="WH-like_DNA-bd_sf"/>
</dbReference>
<keyword evidence="6" id="KW-1185">Reference proteome</keyword>
<dbReference type="InterPro" id="IPR000847">
    <property type="entry name" value="LysR_HTH_N"/>
</dbReference>
<dbReference type="Gene3D" id="1.10.10.10">
    <property type="entry name" value="Winged helix-like DNA-binding domain superfamily/Winged helix DNA-binding domain"/>
    <property type="match status" value="1"/>
</dbReference>
<dbReference type="SUPFAM" id="SSF46785">
    <property type="entry name" value="Winged helix' DNA-binding domain"/>
    <property type="match status" value="1"/>
</dbReference>
<keyword evidence="2" id="KW-0805">Transcription regulation</keyword>
<evidence type="ECO:0000256" key="3">
    <source>
        <dbReference type="ARBA" id="ARBA00023163"/>
    </source>
</evidence>
<dbReference type="EMBL" id="CWGJ01000028">
    <property type="protein sequence ID" value="CRX39565.1"/>
    <property type="molecule type" value="Genomic_DNA"/>
</dbReference>
<dbReference type="Pfam" id="PF00126">
    <property type="entry name" value="HTH_1"/>
    <property type="match status" value="1"/>
</dbReference>
<comment type="similarity">
    <text evidence="1">Belongs to the LysR transcriptional regulatory family.</text>
</comment>